<protein>
    <submittedName>
        <fullName evidence="3">Proteinase</fullName>
    </submittedName>
</protein>
<dbReference type="Gene3D" id="3.40.50.880">
    <property type="match status" value="1"/>
</dbReference>
<proteinExistence type="inferred from homology"/>
<evidence type="ECO:0000313" key="4">
    <source>
        <dbReference type="Proteomes" id="UP000064912"/>
    </source>
</evidence>
<dbReference type="Pfam" id="PF01965">
    <property type="entry name" value="DJ-1_PfpI"/>
    <property type="match status" value="1"/>
</dbReference>
<dbReference type="InterPro" id="IPR002818">
    <property type="entry name" value="DJ-1/PfpI"/>
</dbReference>
<dbReference type="Proteomes" id="UP000064912">
    <property type="component" value="Chromosome"/>
</dbReference>
<dbReference type="AlphaFoldDB" id="A0A0D6B4G9"/>
<feature type="domain" description="DJ-1/PfpI" evidence="2">
    <location>
        <begin position="8"/>
        <end position="175"/>
    </location>
</feature>
<dbReference type="InterPro" id="IPR006286">
    <property type="entry name" value="C56_PfpI-like"/>
</dbReference>
<dbReference type="PANTHER" id="PTHR42733:SF12">
    <property type="entry name" value="PROTEINASE"/>
    <property type="match status" value="1"/>
</dbReference>
<sequence>MTSIAKSKILIMATDGFEQSELEVPLTELRAKGAQVDIASPGGAPITGWKNRNWGATQETTKSLTEVHVREYDALVLPGGQMNPDSLRVAPEAVRLVRGFVSEGRIVAAICHGPVLLVEAGVVEGRKMTSCRSIRTDLRNAGAIWVDEAVVTSNGIVTSRAAQDLGAFVAKIVEEIEEGRHSRRAA</sequence>
<reference evidence="3 4" key="1">
    <citation type="submission" date="2015-02" db="EMBL/GenBank/DDBJ databases">
        <title>Genome sequene of Rhodovulum sulfidophilum DSM 2351.</title>
        <authorList>
            <person name="Nagao N."/>
        </authorList>
    </citation>
    <scope>NUCLEOTIDE SEQUENCE [LARGE SCALE GENOMIC DNA]</scope>
    <source>
        <strain evidence="3 4">DSM 2351</strain>
    </source>
</reference>
<dbReference type="EMBL" id="AP014800">
    <property type="protein sequence ID" value="BAQ70048.1"/>
    <property type="molecule type" value="Genomic_DNA"/>
</dbReference>
<evidence type="ECO:0000259" key="2">
    <source>
        <dbReference type="Pfam" id="PF01965"/>
    </source>
</evidence>
<evidence type="ECO:0000256" key="1">
    <source>
        <dbReference type="ARBA" id="ARBA00008542"/>
    </source>
</evidence>
<organism evidence="3 4">
    <name type="scientific">Rhodovulum sulfidophilum</name>
    <name type="common">Rhodobacter sulfidophilus</name>
    <dbReference type="NCBI Taxonomy" id="35806"/>
    <lineage>
        <taxon>Bacteria</taxon>
        <taxon>Pseudomonadati</taxon>
        <taxon>Pseudomonadota</taxon>
        <taxon>Alphaproteobacteria</taxon>
        <taxon>Rhodobacterales</taxon>
        <taxon>Paracoccaceae</taxon>
        <taxon>Rhodovulum</taxon>
    </lineage>
</organism>
<name>A0A0D6B4G9_RHOSU</name>
<dbReference type="eggNOG" id="COG0693">
    <property type="taxonomic scope" value="Bacteria"/>
</dbReference>
<evidence type="ECO:0000313" key="3">
    <source>
        <dbReference type="EMBL" id="BAQ70048.1"/>
    </source>
</evidence>
<dbReference type="CDD" id="cd03134">
    <property type="entry name" value="GATase1_PfpI_like"/>
    <property type="match status" value="1"/>
</dbReference>
<dbReference type="NCBIfam" id="TIGR01382">
    <property type="entry name" value="PfpI"/>
    <property type="match status" value="1"/>
</dbReference>
<dbReference type="PANTHER" id="PTHR42733">
    <property type="entry name" value="DJ-1 PROTEIN"/>
    <property type="match status" value="1"/>
</dbReference>
<gene>
    <name evidence="3" type="primary">pfpI</name>
    <name evidence="3" type="ORF">NHU_02901</name>
</gene>
<dbReference type="SUPFAM" id="SSF52317">
    <property type="entry name" value="Class I glutamine amidotransferase-like"/>
    <property type="match status" value="1"/>
</dbReference>
<accession>A0A0D6B4G9</accession>
<dbReference type="PATRIC" id="fig|35806.4.peg.2982"/>
<comment type="similarity">
    <text evidence="1">Belongs to the peptidase C56 family.</text>
</comment>
<dbReference type="KEGG" id="rsu:NHU_02901"/>
<dbReference type="PROSITE" id="PS51276">
    <property type="entry name" value="PEPTIDASE_C56_PFPI"/>
    <property type="match status" value="1"/>
</dbReference>
<dbReference type="InterPro" id="IPR029062">
    <property type="entry name" value="Class_I_gatase-like"/>
</dbReference>